<accession>A0A9X3YIL2</accession>
<dbReference type="InterPro" id="IPR011042">
    <property type="entry name" value="6-blade_b-propeller_TolB-like"/>
</dbReference>
<reference evidence="1" key="1">
    <citation type="submission" date="2023-02" db="EMBL/GenBank/DDBJ databases">
        <title>Tahibacter soli sp. nov. isolated from soil.</title>
        <authorList>
            <person name="Baek J.H."/>
            <person name="Lee J.K."/>
            <person name="Choi D.G."/>
            <person name="Jeon C.O."/>
        </authorList>
    </citation>
    <scope>NUCLEOTIDE SEQUENCE</scope>
    <source>
        <strain evidence="1">BL</strain>
    </source>
</reference>
<dbReference type="InterPro" id="IPR011659">
    <property type="entry name" value="WD40"/>
</dbReference>
<dbReference type="Proteomes" id="UP001139971">
    <property type="component" value="Unassembled WGS sequence"/>
</dbReference>
<proteinExistence type="predicted"/>
<evidence type="ECO:0000313" key="1">
    <source>
        <dbReference type="EMBL" id="MDC8011433.1"/>
    </source>
</evidence>
<sequence length="313" mass="34374">MLLVAVGAQAAPPYASPTPIARPEIFGTGIFSTGHDDAHPTFSLDGNTAYFVRSSPDFRYWTLLETTFVDGRWSTPEVAPFSGQYNDADVFFTRDGNATYIISNRPVAGRAHTDTDIWVRRRDGAGWGEFSRVDALASDGDEYFPTLTDRGTIYFGSERPGGKGKCDLWRAQPQGDGFGEPENLAALNTPGNDIEAYVSPDESWLIFSSDGRPDTRGAYDLYVTYRCDGAWTEPRNLENLNTTGWEFGARATPDGKYLYFTSNRSTFGEPAGRRLDAGGLDRKLNAPGNGLRDIYRIDLDALELASPCARPGT</sequence>
<dbReference type="Pfam" id="PF07676">
    <property type="entry name" value="PD40"/>
    <property type="match status" value="4"/>
</dbReference>
<dbReference type="AlphaFoldDB" id="A0A9X3YIL2"/>
<keyword evidence="2" id="KW-1185">Reference proteome</keyword>
<gene>
    <name evidence="1" type="ORF">OD750_002605</name>
</gene>
<evidence type="ECO:0008006" key="3">
    <source>
        <dbReference type="Google" id="ProtNLM"/>
    </source>
</evidence>
<name>A0A9X3YIL2_9GAMM</name>
<protein>
    <recommendedName>
        <fullName evidence="3">WD40 repeat protein</fullName>
    </recommendedName>
</protein>
<dbReference type="EMBL" id="JAOVZO020000003">
    <property type="protein sequence ID" value="MDC8011433.1"/>
    <property type="molecule type" value="Genomic_DNA"/>
</dbReference>
<dbReference type="RefSeq" id="WP_263545853.1">
    <property type="nucleotide sequence ID" value="NZ_JAOVZO020000003.1"/>
</dbReference>
<dbReference type="Gene3D" id="2.120.10.30">
    <property type="entry name" value="TolB, C-terminal domain"/>
    <property type="match status" value="1"/>
</dbReference>
<dbReference type="SUPFAM" id="SSF82171">
    <property type="entry name" value="DPP6 N-terminal domain-like"/>
    <property type="match status" value="1"/>
</dbReference>
<comment type="caution">
    <text evidence="1">The sequence shown here is derived from an EMBL/GenBank/DDBJ whole genome shotgun (WGS) entry which is preliminary data.</text>
</comment>
<evidence type="ECO:0000313" key="2">
    <source>
        <dbReference type="Proteomes" id="UP001139971"/>
    </source>
</evidence>
<organism evidence="1 2">
    <name type="scientific">Tahibacter soli</name>
    <dbReference type="NCBI Taxonomy" id="2983605"/>
    <lineage>
        <taxon>Bacteria</taxon>
        <taxon>Pseudomonadati</taxon>
        <taxon>Pseudomonadota</taxon>
        <taxon>Gammaproteobacteria</taxon>
        <taxon>Lysobacterales</taxon>
        <taxon>Rhodanobacteraceae</taxon>
        <taxon>Tahibacter</taxon>
    </lineage>
</organism>